<comment type="caution">
    <text evidence="14">The sequence shown here is derived from an EMBL/GenBank/DDBJ whole genome shotgun (WGS) entry which is preliminary data.</text>
</comment>
<dbReference type="InterPro" id="IPR050222">
    <property type="entry name" value="MATE_MdtK"/>
</dbReference>
<feature type="transmembrane region" description="Helical" evidence="13">
    <location>
        <begin position="134"/>
        <end position="152"/>
    </location>
</feature>
<comment type="similarity">
    <text evidence="3">Belongs to the multi antimicrobial extrusion (MATE) (TC 2.A.66.1) family.</text>
</comment>
<keyword evidence="5" id="KW-0813">Transport</keyword>
<dbReference type="Proteomes" id="UP000552038">
    <property type="component" value="Unassembled WGS sequence"/>
</dbReference>
<feature type="transmembrane region" description="Helical" evidence="13">
    <location>
        <begin position="196"/>
        <end position="217"/>
    </location>
</feature>
<gene>
    <name evidence="14" type="ORF">HMI46_07870</name>
</gene>
<dbReference type="GO" id="GO:0015297">
    <property type="term" value="F:antiporter activity"/>
    <property type="evidence" value="ECO:0007669"/>
    <property type="project" value="UniProtKB-KW"/>
</dbReference>
<keyword evidence="9 13" id="KW-1133">Transmembrane helix</keyword>
<evidence type="ECO:0000256" key="8">
    <source>
        <dbReference type="ARBA" id="ARBA00022692"/>
    </source>
</evidence>
<evidence type="ECO:0000256" key="11">
    <source>
        <dbReference type="ARBA" id="ARBA00023136"/>
    </source>
</evidence>
<dbReference type="GO" id="GO:0042910">
    <property type="term" value="F:xenobiotic transmembrane transporter activity"/>
    <property type="evidence" value="ECO:0007669"/>
    <property type="project" value="InterPro"/>
</dbReference>
<evidence type="ECO:0000313" key="15">
    <source>
        <dbReference type="Proteomes" id="UP000552038"/>
    </source>
</evidence>
<organism evidence="14 15">
    <name type="scientific">Paenibacillus alvei</name>
    <name type="common">Bacillus alvei</name>
    <dbReference type="NCBI Taxonomy" id="44250"/>
    <lineage>
        <taxon>Bacteria</taxon>
        <taxon>Bacillati</taxon>
        <taxon>Bacillota</taxon>
        <taxon>Bacilli</taxon>
        <taxon>Bacillales</taxon>
        <taxon>Paenibacillaceae</taxon>
        <taxon>Paenibacillus</taxon>
    </lineage>
</organism>
<dbReference type="NCBIfam" id="TIGR00797">
    <property type="entry name" value="matE"/>
    <property type="match status" value="1"/>
</dbReference>
<dbReference type="InterPro" id="IPR002528">
    <property type="entry name" value="MATE_fam"/>
</dbReference>
<evidence type="ECO:0000256" key="13">
    <source>
        <dbReference type="SAM" id="Phobius"/>
    </source>
</evidence>
<dbReference type="InterPro" id="IPR048279">
    <property type="entry name" value="MdtK-like"/>
</dbReference>
<accession>A0AAP7DI29</accession>
<evidence type="ECO:0000256" key="12">
    <source>
        <dbReference type="ARBA" id="ARBA00031636"/>
    </source>
</evidence>
<reference evidence="14 15" key="1">
    <citation type="submission" date="2020-05" db="EMBL/GenBank/DDBJ databases">
        <title>Whole genome sequencing and identification of novel metabolites from Paenibacillus alvei strain JR949.</title>
        <authorList>
            <person name="Rajendhran J."/>
            <person name="Sree Pranav P."/>
            <person name="Mahalakshmi B."/>
            <person name="Karthikeyan R."/>
        </authorList>
    </citation>
    <scope>NUCLEOTIDE SEQUENCE [LARGE SCALE GENOMIC DNA]</scope>
    <source>
        <strain evidence="14 15">JR949</strain>
    </source>
</reference>
<comment type="function">
    <text evidence="1">Multidrug efflux pump.</text>
</comment>
<keyword evidence="10" id="KW-0406">Ion transport</keyword>
<keyword evidence="7" id="KW-1003">Cell membrane</keyword>
<dbReference type="GO" id="GO:0006811">
    <property type="term" value="P:monoatomic ion transport"/>
    <property type="evidence" value="ECO:0007669"/>
    <property type="project" value="UniProtKB-KW"/>
</dbReference>
<feature type="transmembrane region" description="Helical" evidence="13">
    <location>
        <begin position="52"/>
        <end position="75"/>
    </location>
</feature>
<dbReference type="Pfam" id="PF01554">
    <property type="entry name" value="MatE"/>
    <property type="match status" value="2"/>
</dbReference>
<protein>
    <recommendedName>
        <fullName evidence="4">Probable multidrug resistance protein NorM</fullName>
    </recommendedName>
    <alternativeName>
        <fullName evidence="12">Multidrug-efflux transporter</fullName>
    </alternativeName>
</protein>
<evidence type="ECO:0000256" key="6">
    <source>
        <dbReference type="ARBA" id="ARBA00022449"/>
    </source>
</evidence>
<feature type="transmembrane region" description="Helical" evidence="13">
    <location>
        <begin position="315"/>
        <end position="335"/>
    </location>
</feature>
<keyword evidence="8 13" id="KW-0812">Transmembrane</keyword>
<evidence type="ECO:0000256" key="7">
    <source>
        <dbReference type="ARBA" id="ARBA00022475"/>
    </source>
</evidence>
<evidence type="ECO:0000256" key="1">
    <source>
        <dbReference type="ARBA" id="ARBA00003408"/>
    </source>
</evidence>
<evidence type="ECO:0000256" key="5">
    <source>
        <dbReference type="ARBA" id="ARBA00022448"/>
    </source>
</evidence>
<feature type="transmembrane region" description="Helical" evidence="13">
    <location>
        <begin position="96"/>
        <end position="122"/>
    </location>
</feature>
<dbReference type="PANTHER" id="PTHR43298">
    <property type="entry name" value="MULTIDRUG RESISTANCE PROTEIN NORM-RELATED"/>
    <property type="match status" value="1"/>
</dbReference>
<sequence>MKSIWKKYKSDFNLINSMVLPMLSAHLMQLFFQIGDQAIVGRLSIHEFAAVGIVGSFIYFITGSIGLLGVAFNIIGAKYLGNDDKKSFGDIFNSSITLAVVLGVICECLILIGGKWVLVYLYGLDSLTLKYSENYLYISGIGIGINLVLFIFSAYFKNLRKTKIFFISTIVASIVNISLDYVLVFGKLGFPQLGTTGAAIGSVVGLLSSVFICIIAYKKHSFHIFKFRFNRSHLKELVKLYIPLSLQDLVESSLFMICLTMIVSRLHVTSIASYNVITTLLEFLMLPAYAYAGCSMTLTAQAYSKNRDYFTYVKIAFLSSFLIIIPLSIVIVNYSSYISGFITDKVEVISQIKDYLMIALLISFINAAQQIMKYTLQSIDYEKWVMYFSTIIYGISIVIIWILSLHAGLWGIYFGLGICYLILMGGFLSKIGRISKL</sequence>
<evidence type="ECO:0000256" key="9">
    <source>
        <dbReference type="ARBA" id="ARBA00022989"/>
    </source>
</evidence>
<evidence type="ECO:0000256" key="3">
    <source>
        <dbReference type="ARBA" id="ARBA00010199"/>
    </source>
</evidence>
<dbReference type="PIRSF" id="PIRSF006603">
    <property type="entry name" value="DinF"/>
    <property type="match status" value="1"/>
</dbReference>
<evidence type="ECO:0000256" key="2">
    <source>
        <dbReference type="ARBA" id="ARBA00004651"/>
    </source>
</evidence>
<feature type="transmembrane region" description="Helical" evidence="13">
    <location>
        <begin position="164"/>
        <end position="184"/>
    </location>
</feature>
<dbReference type="PANTHER" id="PTHR43298:SF2">
    <property type="entry name" value="FMN_FAD EXPORTER YEEO-RELATED"/>
    <property type="match status" value="1"/>
</dbReference>
<feature type="transmembrane region" description="Helical" evidence="13">
    <location>
        <begin position="410"/>
        <end position="428"/>
    </location>
</feature>
<evidence type="ECO:0000256" key="4">
    <source>
        <dbReference type="ARBA" id="ARBA00020268"/>
    </source>
</evidence>
<keyword evidence="6" id="KW-0050">Antiport</keyword>
<feature type="transmembrane region" description="Helical" evidence="13">
    <location>
        <begin position="384"/>
        <end position="404"/>
    </location>
</feature>
<dbReference type="RefSeq" id="WP_171415973.1">
    <property type="nucleotide sequence ID" value="NZ_JABFOR010000007.1"/>
</dbReference>
<evidence type="ECO:0000313" key="14">
    <source>
        <dbReference type="EMBL" id="NOJ70465.1"/>
    </source>
</evidence>
<dbReference type="AlphaFoldDB" id="A0AAP7DI29"/>
<proteinExistence type="inferred from homology"/>
<evidence type="ECO:0000256" key="10">
    <source>
        <dbReference type="ARBA" id="ARBA00023065"/>
    </source>
</evidence>
<keyword evidence="11 13" id="KW-0472">Membrane</keyword>
<dbReference type="EMBL" id="JABFOR010000007">
    <property type="protein sequence ID" value="NOJ70465.1"/>
    <property type="molecule type" value="Genomic_DNA"/>
</dbReference>
<feature type="transmembrane region" description="Helical" evidence="13">
    <location>
        <begin position="12"/>
        <end position="32"/>
    </location>
</feature>
<dbReference type="GO" id="GO:0005886">
    <property type="term" value="C:plasma membrane"/>
    <property type="evidence" value="ECO:0007669"/>
    <property type="project" value="UniProtKB-SubCell"/>
</dbReference>
<name>A0AAP7DI29_PAEAL</name>
<comment type="subcellular location">
    <subcellularLocation>
        <location evidence="2">Cell membrane</location>
        <topology evidence="2">Multi-pass membrane protein</topology>
    </subcellularLocation>
</comment>